<dbReference type="InterPro" id="IPR004013">
    <property type="entry name" value="PHP_dom"/>
</dbReference>
<dbReference type="OrthoDB" id="9803237at2"/>
<evidence type="ECO:0000313" key="7">
    <source>
        <dbReference type="EMBL" id="EFI36064.1"/>
    </source>
</evidence>
<feature type="domain" description="Polymerase/histidinol phosphatase N-terminal" evidence="6">
    <location>
        <begin position="5"/>
        <end position="72"/>
    </location>
</feature>
<dbReference type="InterPro" id="IPR040982">
    <property type="entry name" value="DNA_pol3_finger"/>
</dbReference>
<evidence type="ECO:0000256" key="1">
    <source>
        <dbReference type="ARBA" id="ARBA00019114"/>
    </source>
</evidence>
<evidence type="ECO:0000313" key="8">
    <source>
        <dbReference type="Proteomes" id="UP000005496"/>
    </source>
</evidence>
<evidence type="ECO:0000256" key="4">
    <source>
        <dbReference type="ARBA" id="ARBA00022705"/>
    </source>
</evidence>
<dbReference type="NCBIfam" id="TIGR00594">
    <property type="entry name" value="polc"/>
    <property type="match status" value="1"/>
</dbReference>
<dbReference type="InterPro" id="IPR003141">
    <property type="entry name" value="Pol/His_phosphatase_N"/>
</dbReference>
<comment type="caution">
    <text evidence="7">The sequence shown here is derived from an EMBL/GenBank/DDBJ whole genome shotgun (WGS) entry which is preliminary data.</text>
</comment>
<dbReference type="RefSeq" id="WP_008869192.1">
    <property type="nucleotide sequence ID" value="NZ_ACJN02000001.1"/>
</dbReference>
<dbReference type="eggNOG" id="COG0587">
    <property type="taxonomic scope" value="Bacteria"/>
</dbReference>
<dbReference type="GO" id="GO:0006260">
    <property type="term" value="P:DNA replication"/>
    <property type="evidence" value="ECO:0007669"/>
    <property type="project" value="UniProtKB-KW"/>
</dbReference>
<dbReference type="GO" id="GO:0008408">
    <property type="term" value="F:3'-5' exonuclease activity"/>
    <property type="evidence" value="ECO:0007669"/>
    <property type="project" value="InterPro"/>
</dbReference>
<dbReference type="EMBL" id="ACJN02000001">
    <property type="protein sequence ID" value="EFI36064.1"/>
    <property type="molecule type" value="Genomic_DNA"/>
</dbReference>
<keyword evidence="2" id="KW-0808">Transferase</keyword>
<organism evidence="7 8">
    <name type="scientific">Desulfonatronospira thiodismutans ASO3-1</name>
    <dbReference type="NCBI Taxonomy" id="555779"/>
    <lineage>
        <taxon>Bacteria</taxon>
        <taxon>Pseudomonadati</taxon>
        <taxon>Thermodesulfobacteriota</taxon>
        <taxon>Desulfovibrionia</taxon>
        <taxon>Desulfovibrionales</taxon>
        <taxon>Desulfonatronovibrionaceae</taxon>
        <taxon>Desulfonatronospira</taxon>
    </lineage>
</organism>
<dbReference type="Proteomes" id="UP000005496">
    <property type="component" value="Unassembled WGS sequence"/>
</dbReference>
<dbReference type="Pfam" id="PF07733">
    <property type="entry name" value="DNA_pol3_alpha"/>
    <property type="match status" value="1"/>
</dbReference>
<keyword evidence="8" id="KW-1185">Reference proteome</keyword>
<proteinExistence type="predicted"/>
<sequence length="775" mass="88958">MSDFCHLHCHTEYSLFEGCIRIEDLCSRAVEYKMPAVSITDSGNLFGAMKLYLKAREYGIKPIIGCEVNLSPEKITDRDSFNYHLVLLAMDLHGYHNLVRLVSAGWMQGFYYKPRVDKDMLQTYSNGLIALSACMEGEVQYLLRTKGFDHALEAARQYASIFPDRFYLELEASGLKDQAEVNGRLMEMSEKTGLPMVATNDCRYLAPQDAEAYAALRCIQKNERLDHHNLNSRELYFKSPEEMEKEFSHCPTALENVQKIIEQCGLDLEYPKRHLPKYTPSAEDTLDKELVALSEKGLEEKLANLPYEVDRDEYFTRLDKELKVICEQGESWYFLVVHDYVSWAKSRGIVVGPGRGFAPGSMTAYALGITGVDPIRHRLYFEKFFNTKTGLKDIDVDFCHERREEVFEYLREKYGQANAVYPSVFVASKARVVLRDVGQVMGFSLDQVEQITSLIPEKIGITVSKALEMEPALRNLMNDNEEMQRYLDICKRLDRLVRHVSIHAAGIVISNEKLQSYLPLYSDQNKAIVSQYDWDDLRRLGFIKFDFLGLKYLSLISRTLALIKVNKKQVPDMENLPLDDTLTFDLLDGGLTEGVFQLESSGMRNTLMDLTPTCFEDIIALHAIYRPAFLQNGIDKDFIKRKHGLVSVEYPHPDLEPILNETHGLIIYQEQLMEIAQTLAGYSLEEGDTLRRVLGKKEATTMAEQREKFIQKARDKGLDQLTAKHVFELMERFASYTFSKSHSVAYSMIAYQTAYLKAHYPEEFQRALSMVFNNQ</sequence>
<dbReference type="Gene3D" id="3.20.20.140">
    <property type="entry name" value="Metal-dependent hydrolases"/>
    <property type="match status" value="1"/>
</dbReference>
<dbReference type="CDD" id="cd12113">
    <property type="entry name" value="PHP_PolIIIA_DnaE3"/>
    <property type="match status" value="1"/>
</dbReference>
<dbReference type="Pfam" id="PF17657">
    <property type="entry name" value="DNA_pol3_finger"/>
    <property type="match status" value="1"/>
</dbReference>
<dbReference type="GO" id="GO:0003887">
    <property type="term" value="F:DNA-directed DNA polymerase activity"/>
    <property type="evidence" value="ECO:0007669"/>
    <property type="project" value="UniProtKB-KW"/>
</dbReference>
<dbReference type="InterPro" id="IPR004805">
    <property type="entry name" value="DnaE2/DnaE/PolC"/>
</dbReference>
<dbReference type="SUPFAM" id="SSF89550">
    <property type="entry name" value="PHP domain-like"/>
    <property type="match status" value="1"/>
</dbReference>
<evidence type="ECO:0000256" key="2">
    <source>
        <dbReference type="ARBA" id="ARBA00022679"/>
    </source>
</evidence>
<protein>
    <recommendedName>
        <fullName evidence="1">DNA polymerase III subunit alpha</fullName>
    </recommendedName>
</protein>
<dbReference type="AlphaFoldDB" id="D6SN03"/>
<accession>D6SN03</accession>
<dbReference type="InterPro" id="IPR011708">
    <property type="entry name" value="DNA_pol3_alpha_NTPase_dom"/>
</dbReference>
<dbReference type="PANTHER" id="PTHR32294:SF0">
    <property type="entry name" value="DNA POLYMERASE III SUBUNIT ALPHA"/>
    <property type="match status" value="1"/>
</dbReference>
<dbReference type="SMART" id="SM00481">
    <property type="entry name" value="POLIIIAc"/>
    <property type="match status" value="1"/>
</dbReference>
<dbReference type="PANTHER" id="PTHR32294">
    <property type="entry name" value="DNA POLYMERASE III SUBUNIT ALPHA"/>
    <property type="match status" value="1"/>
</dbReference>
<keyword evidence="4" id="KW-0235">DNA replication</keyword>
<evidence type="ECO:0000256" key="5">
    <source>
        <dbReference type="ARBA" id="ARBA00022932"/>
    </source>
</evidence>
<evidence type="ECO:0000256" key="3">
    <source>
        <dbReference type="ARBA" id="ARBA00022695"/>
    </source>
</evidence>
<keyword evidence="5" id="KW-0239">DNA-directed DNA polymerase</keyword>
<dbReference type="Pfam" id="PF02811">
    <property type="entry name" value="PHP"/>
    <property type="match status" value="1"/>
</dbReference>
<dbReference type="Gene3D" id="1.10.10.1600">
    <property type="entry name" value="Bacterial DNA polymerase III alpha subunit, thumb domain"/>
    <property type="match status" value="1"/>
</dbReference>
<dbReference type="InterPro" id="IPR016195">
    <property type="entry name" value="Pol/histidinol_Pase-like"/>
</dbReference>
<name>D6SN03_9BACT</name>
<reference evidence="7" key="1">
    <citation type="submission" date="2010-05" db="EMBL/GenBank/DDBJ databases">
        <title>The draft genome of Desulfonatronospira thiodismutans ASO3-1.</title>
        <authorList>
            <consortium name="US DOE Joint Genome Institute (JGI-PGF)"/>
            <person name="Lucas S."/>
            <person name="Copeland A."/>
            <person name="Lapidus A."/>
            <person name="Cheng J.-F."/>
            <person name="Bruce D."/>
            <person name="Goodwin L."/>
            <person name="Pitluck S."/>
            <person name="Chertkov O."/>
            <person name="Brettin T."/>
            <person name="Detter J.C."/>
            <person name="Han C."/>
            <person name="Land M.L."/>
            <person name="Hauser L."/>
            <person name="Kyrpides N."/>
            <person name="Mikhailova N."/>
            <person name="Muyzer G."/>
            <person name="Woyke T."/>
        </authorList>
    </citation>
    <scope>NUCLEOTIDE SEQUENCE [LARGE SCALE GENOMIC DNA]</scope>
    <source>
        <strain evidence="7">ASO3-1</strain>
    </source>
</reference>
<dbReference type="InterPro" id="IPR041931">
    <property type="entry name" value="DNA_pol3_alpha_thumb_dom"/>
</dbReference>
<gene>
    <name evidence="7" type="ORF">Dthio_PD3508</name>
</gene>
<evidence type="ECO:0000259" key="6">
    <source>
        <dbReference type="SMART" id="SM00481"/>
    </source>
</evidence>
<keyword evidence="3" id="KW-0548">Nucleotidyltransferase</keyword>